<keyword evidence="7 10" id="KW-0472">Membrane</keyword>
<dbReference type="PANTHER" id="PTHR30065:SF1">
    <property type="entry name" value="SURFACE PRESENTATION OF ANTIGENS PROTEIN SPAR"/>
    <property type="match status" value="1"/>
</dbReference>
<dbReference type="OrthoDB" id="9807748at2"/>
<evidence type="ECO:0000256" key="2">
    <source>
        <dbReference type="ARBA" id="ARBA00009772"/>
    </source>
</evidence>
<evidence type="ECO:0000256" key="1">
    <source>
        <dbReference type="ARBA" id="ARBA00002578"/>
    </source>
</evidence>
<comment type="subcellular location">
    <subcellularLocation>
        <location evidence="10">Cell membrane</location>
        <topology evidence="10">Multi-pass membrane protein</topology>
    </subcellularLocation>
    <subcellularLocation>
        <location evidence="10">Bacterial flagellum basal body</location>
    </subcellularLocation>
</comment>
<evidence type="ECO:0000256" key="7">
    <source>
        <dbReference type="ARBA" id="ARBA00023136"/>
    </source>
</evidence>
<dbReference type="Proteomes" id="UP000003240">
    <property type="component" value="Unassembled WGS sequence"/>
</dbReference>
<comment type="function">
    <text evidence="1 10">Role in flagellar biosynthesis.</text>
</comment>
<accession>F7NL59</accession>
<feature type="transmembrane region" description="Helical" evidence="10">
    <location>
        <begin position="12"/>
        <end position="32"/>
    </location>
</feature>
<evidence type="ECO:0000256" key="6">
    <source>
        <dbReference type="ARBA" id="ARBA00022989"/>
    </source>
</evidence>
<evidence type="ECO:0000256" key="9">
    <source>
        <dbReference type="NCBIfam" id="TIGR01400"/>
    </source>
</evidence>
<dbReference type="InterPro" id="IPR002010">
    <property type="entry name" value="T3SS_IM_R"/>
</dbReference>
<keyword evidence="5 10" id="KW-0812">Transmembrane</keyword>
<dbReference type="GO" id="GO:0009425">
    <property type="term" value="C:bacterial-type flagellum basal body"/>
    <property type="evidence" value="ECO:0007669"/>
    <property type="project" value="UniProtKB-SubCell"/>
</dbReference>
<dbReference type="PRINTS" id="PR00953">
    <property type="entry name" value="TYPE3IMRPROT"/>
</dbReference>
<keyword evidence="4 10" id="KW-1003">Cell membrane</keyword>
<keyword evidence="8 10" id="KW-0975">Bacterial flagellum</keyword>
<evidence type="ECO:0000256" key="10">
    <source>
        <dbReference type="RuleBase" id="RU362071"/>
    </source>
</evidence>
<keyword evidence="11" id="KW-0969">Cilium</keyword>
<sequence length="260" mass="28571">MDLYNEMQNYIGLFLLIFVRISGMVVLAPVIGSRNIPPYVKAGFSLMMTLIALPLLGGTNVIIPDHLLSYLFLVASELICGMTIGFVSSLIFAAVQMTGSLLDTQIGFGMVNVFDPQAGQQVPLIGNFQYILGLLFFLSLDGHHILLTALFDSFKIVPISTVTFHAALTEYIVTLVSGIFVVAFKITLPVLIAIIIADVALGILARTMPQMNIFVVGVPAKIIVGIFVLSTVLPYFIRFLEVGFNVMYQDVYRLLEIFRP</sequence>
<organism evidence="11 12">
    <name type="scientific">Acetonema longum DSM 6540</name>
    <dbReference type="NCBI Taxonomy" id="1009370"/>
    <lineage>
        <taxon>Bacteria</taxon>
        <taxon>Bacillati</taxon>
        <taxon>Bacillota</taxon>
        <taxon>Negativicutes</taxon>
        <taxon>Acetonemataceae</taxon>
        <taxon>Acetonema</taxon>
    </lineage>
</organism>
<feature type="transmembrane region" description="Helical" evidence="10">
    <location>
        <begin position="213"/>
        <end position="237"/>
    </location>
</feature>
<dbReference type="GO" id="GO:0006605">
    <property type="term" value="P:protein targeting"/>
    <property type="evidence" value="ECO:0007669"/>
    <property type="project" value="UniProtKB-UniRule"/>
</dbReference>
<protein>
    <recommendedName>
        <fullName evidence="3 9">Flagellar biosynthetic protein FliR</fullName>
    </recommendedName>
</protein>
<reference evidence="11 12" key="1">
    <citation type="journal article" date="2011" name="EMBO J.">
        <title>Structural diversity of bacterial flagellar motors.</title>
        <authorList>
            <person name="Chen S."/>
            <person name="Beeby M."/>
            <person name="Murphy G.E."/>
            <person name="Leadbetter J.R."/>
            <person name="Hendrixson D.R."/>
            <person name="Briegel A."/>
            <person name="Li Z."/>
            <person name="Shi J."/>
            <person name="Tocheva E.I."/>
            <person name="Muller A."/>
            <person name="Dobro M.J."/>
            <person name="Jensen G.J."/>
        </authorList>
    </citation>
    <scope>NUCLEOTIDE SEQUENCE [LARGE SCALE GENOMIC DNA]</scope>
    <source>
        <strain evidence="11 12">DSM 6540</strain>
    </source>
</reference>
<dbReference type="GO" id="GO:0005886">
    <property type="term" value="C:plasma membrane"/>
    <property type="evidence" value="ECO:0007669"/>
    <property type="project" value="UniProtKB-SubCell"/>
</dbReference>
<feature type="transmembrane region" description="Helical" evidence="10">
    <location>
        <begin position="130"/>
        <end position="151"/>
    </location>
</feature>
<feature type="transmembrane region" description="Helical" evidence="10">
    <location>
        <begin position="69"/>
        <end position="95"/>
    </location>
</feature>
<dbReference type="GO" id="GO:0044780">
    <property type="term" value="P:bacterial-type flagellum assembly"/>
    <property type="evidence" value="ECO:0007669"/>
    <property type="project" value="UniProtKB-UniRule"/>
</dbReference>
<name>F7NL59_9FIRM</name>
<keyword evidence="12" id="KW-1185">Reference proteome</keyword>
<dbReference type="eggNOG" id="COG1684">
    <property type="taxonomic scope" value="Bacteria"/>
</dbReference>
<comment type="similarity">
    <text evidence="2 10">Belongs to the FliR/MopE/SpaR family.</text>
</comment>
<feature type="transmembrane region" description="Helical" evidence="10">
    <location>
        <begin position="44"/>
        <end position="63"/>
    </location>
</feature>
<feature type="transmembrane region" description="Helical" evidence="10">
    <location>
        <begin position="171"/>
        <end position="201"/>
    </location>
</feature>
<dbReference type="EMBL" id="AFGF01000126">
    <property type="protein sequence ID" value="EGO63164.1"/>
    <property type="molecule type" value="Genomic_DNA"/>
</dbReference>
<dbReference type="AlphaFoldDB" id="F7NL59"/>
<keyword evidence="11" id="KW-0282">Flagellum</keyword>
<gene>
    <name evidence="11" type="primary">fliR</name>
    <name evidence="11" type="ORF">ALO_14157</name>
</gene>
<proteinExistence type="inferred from homology"/>
<dbReference type="Pfam" id="PF01311">
    <property type="entry name" value="Bac_export_1"/>
    <property type="match status" value="1"/>
</dbReference>
<evidence type="ECO:0000256" key="4">
    <source>
        <dbReference type="ARBA" id="ARBA00022475"/>
    </source>
</evidence>
<evidence type="ECO:0000313" key="12">
    <source>
        <dbReference type="Proteomes" id="UP000003240"/>
    </source>
</evidence>
<evidence type="ECO:0000256" key="5">
    <source>
        <dbReference type="ARBA" id="ARBA00022692"/>
    </source>
</evidence>
<keyword evidence="6 10" id="KW-1133">Transmembrane helix</keyword>
<dbReference type="InterPro" id="IPR006303">
    <property type="entry name" value="FliR"/>
</dbReference>
<evidence type="ECO:0000256" key="3">
    <source>
        <dbReference type="ARBA" id="ARBA00021717"/>
    </source>
</evidence>
<comment type="caution">
    <text evidence="11">The sequence shown here is derived from an EMBL/GenBank/DDBJ whole genome shotgun (WGS) entry which is preliminary data.</text>
</comment>
<dbReference type="NCBIfam" id="TIGR01400">
    <property type="entry name" value="fliR"/>
    <property type="match status" value="1"/>
</dbReference>
<dbReference type="PANTHER" id="PTHR30065">
    <property type="entry name" value="FLAGELLAR BIOSYNTHETIC PROTEIN FLIR"/>
    <property type="match status" value="1"/>
</dbReference>
<evidence type="ECO:0000313" key="11">
    <source>
        <dbReference type="EMBL" id="EGO63164.1"/>
    </source>
</evidence>
<dbReference type="STRING" id="1009370.ALO_14157"/>
<keyword evidence="11" id="KW-0966">Cell projection</keyword>
<dbReference type="RefSeq" id="WP_004573404.1">
    <property type="nucleotide sequence ID" value="NZ_AFGF01000126.1"/>
</dbReference>
<evidence type="ECO:0000256" key="8">
    <source>
        <dbReference type="ARBA" id="ARBA00023143"/>
    </source>
</evidence>